<keyword evidence="2" id="KW-1185">Reference proteome</keyword>
<protein>
    <submittedName>
        <fullName evidence="1">Uncharacterized protein</fullName>
    </submittedName>
</protein>
<dbReference type="EMBL" id="JBICRM010000065">
    <property type="protein sequence ID" value="MFG1711016.1"/>
    <property type="molecule type" value="Genomic_DNA"/>
</dbReference>
<dbReference type="RefSeq" id="WP_393177387.1">
    <property type="nucleotide sequence ID" value="NZ_JBICRM010000065.1"/>
</dbReference>
<dbReference type="Proteomes" id="UP001603978">
    <property type="component" value="Unassembled WGS sequence"/>
</dbReference>
<proteinExistence type="predicted"/>
<evidence type="ECO:0000313" key="1">
    <source>
        <dbReference type="EMBL" id="MFG1711016.1"/>
    </source>
</evidence>
<sequence length="97" mass="10094">MEAELMALAGSAATTLVGLMISDSWAHTKDKLARFFARSGAEDEIAKTLDTARAELVAARETGDAPTHVPQMCSEKSTQICGLSCGNACGHADAACH</sequence>
<reference evidence="1 2" key="1">
    <citation type="submission" date="2024-10" db="EMBL/GenBank/DDBJ databases">
        <authorList>
            <person name="Topkara A.R."/>
            <person name="Saygin H."/>
        </authorList>
    </citation>
    <scope>NUCLEOTIDE SEQUENCE [LARGE SCALE GENOMIC DNA]</scope>
    <source>
        <strain evidence="1 2">M3C6</strain>
    </source>
</reference>
<organism evidence="1 2">
    <name type="scientific">Nonomuraea marmarensis</name>
    <dbReference type="NCBI Taxonomy" id="3351344"/>
    <lineage>
        <taxon>Bacteria</taxon>
        <taxon>Bacillati</taxon>
        <taxon>Actinomycetota</taxon>
        <taxon>Actinomycetes</taxon>
        <taxon>Streptosporangiales</taxon>
        <taxon>Streptosporangiaceae</taxon>
        <taxon>Nonomuraea</taxon>
    </lineage>
</organism>
<evidence type="ECO:0000313" key="2">
    <source>
        <dbReference type="Proteomes" id="UP001603978"/>
    </source>
</evidence>
<accession>A0ABW7AUF4</accession>
<comment type="caution">
    <text evidence="1">The sequence shown here is derived from an EMBL/GenBank/DDBJ whole genome shotgun (WGS) entry which is preliminary data.</text>
</comment>
<gene>
    <name evidence="1" type="ORF">ACFLIM_48445</name>
</gene>
<name>A0ABW7AUF4_9ACTN</name>